<dbReference type="Gene3D" id="3.30.420.40">
    <property type="match status" value="2"/>
</dbReference>
<sequence>MMAKSAKHDQLFIGIDGGGTKCRATIYSAERGVLGTGLGGPANPLHGFERALESIMLSTQLAMRDAGLKLEQVHELYAGAGLAGVNLPQLFDRITQWDHPFKQLFLTTDLHTACIGAHEGKDGAVIITGTGSCGFSIVSGKTCNLGGHGFAQGDKGSGAWMGLEAVKAVLESLDGLAEKTALSIVLQEHFQTKSAMGIAEQMAGQPSSAYAKLARFVLAEAERGDEVAIRIVQEGAGYISRLAHKLLANQPPRLAMIGGLAEPLQKWLDPQISARVEPAIQPPEMGAIYFAQHQLAQQQGELA</sequence>
<evidence type="ECO:0000313" key="3">
    <source>
        <dbReference type="Proteomes" id="UP000664904"/>
    </source>
</evidence>
<dbReference type="PANTHER" id="PTHR43190">
    <property type="entry name" value="N-ACETYL-D-GLUCOSAMINE KINASE"/>
    <property type="match status" value="1"/>
</dbReference>
<protein>
    <submittedName>
        <fullName evidence="2">ATPase</fullName>
    </submittedName>
</protein>
<dbReference type="EMBL" id="CP072133">
    <property type="protein sequence ID" value="QTH71464.1"/>
    <property type="molecule type" value="Genomic_DNA"/>
</dbReference>
<evidence type="ECO:0000259" key="1">
    <source>
        <dbReference type="Pfam" id="PF01869"/>
    </source>
</evidence>
<dbReference type="NCBIfam" id="NF046058">
    <property type="entry name" value="NagK_SO3507"/>
    <property type="match status" value="1"/>
</dbReference>
<dbReference type="RefSeq" id="WP_208843091.1">
    <property type="nucleotide sequence ID" value="NZ_CP072133.1"/>
</dbReference>
<dbReference type="InterPro" id="IPR043129">
    <property type="entry name" value="ATPase_NBD"/>
</dbReference>
<feature type="domain" description="ATPase BadF/BadG/BcrA/BcrD type" evidence="1">
    <location>
        <begin position="13"/>
        <end position="282"/>
    </location>
</feature>
<gene>
    <name evidence="2" type="ORF">J5O05_00220</name>
</gene>
<dbReference type="InterPro" id="IPR002731">
    <property type="entry name" value="ATPase_BadF"/>
</dbReference>
<dbReference type="Pfam" id="PF01869">
    <property type="entry name" value="BcrAD_BadFG"/>
    <property type="match status" value="1"/>
</dbReference>
<keyword evidence="3" id="KW-1185">Reference proteome</keyword>
<dbReference type="Proteomes" id="UP000664904">
    <property type="component" value="Chromosome"/>
</dbReference>
<proteinExistence type="predicted"/>
<dbReference type="KEGG" id="pxi:J5O05_00220"/>
<accession>A0A975DH52</accession>
<dbReference type="PANTHER" id="PTHR43190:SF3">
    <property type="entry name" value="N-ACETYL-D-GLUCOSAMINE KINASE"/>
    <property type="match status" value="1"/>
</dbReference>
<organism evidence="2 3">
    <name type="scientific">Pseudoalteromonas xiamenensis</name>
    <dbReference type="NCBI Taxonomy" id="882626"/>
    <lineage>
        <taxon>Bacteria</taxon>
        <taxon>Pseudomonadati</taxon>
        <taxon>Pseudomonadota</taxon>
        <taxon>Gammaproteobacteria</taxon>
        <taxon>Alteromonadales</taxon>
        <taxon>Pseudoalteromonadaceae</taxon>
        <taxon>Pseudoalteromonas</taxon>
    </lineage>
</organism>
<dbReference type="InterPro" id="IPR052519">
    <property type="entry name" value="Euk-type_GlcNAc_Kinase"/>
</dbReference>
<dbReference type="SUPFAM" id="SSF53067">
    <property type="entry name" value="Actin-like ATPase domain"/>
    <property type="match status" value="2"/>
</dbReference>
<dbReference type="CDD" id="cd24082">
    <property type="entry name" value="ASKHA_NBD_GspK-like"/>
    <property type="match status" value="1"/>
</dbReference>
<evidence type="ECO:0000313" key="2">
    <source>
        <dbReference type="EMBL" id="QTH71464.1"/>
    </source>
</evidence>
<dbReference type="AlphaFoldDB" id="A0A975DH52"/>
<name>A0A975DH52_9GAMM</name>
<reference evidence="2" key="1">
    <citation type="submission" date="2021-03" db="EMBL/GenBank/DDBJ databases">
        <title>Complete Genome of Pseudoalteromonas xiamenensis STKMTI.2, a new potential marine bacterium producing anti-Vibrio compounds.</title>
        <authorList>
            <person name="Handayani D.P."/>
            <person name="Isnansetyo A."/>
            <person name="Istiqomah I."/>
            <person name="Jumina J."/>
        </authorList>
    </citation>
    <scope>NUCLEOTIDE SEQUENCE</scope>
    <source>
        <strain evidence="2">STKMTI.2</strain>
    </source>
</reference>